<evidence type="ECO:0000313" key="3">
    <source>
        <dbReference type="Proteomes" id="UP001139336"/>
    </source>
</evidence>
<dbReference type="Pfam" id="PF00533">
    <property type="entry name" value="BRCT"/>
    <property type="match status" value="1"/>
</dbReference>
<dbReference type="InterPro" id="IPR036397">
    <property type="entry name" value="RNaseH_sf"/>
</dbReference>
<dbReference type="SUPFAM" id="SSF52113">
    <property type="entry name" value="BRCT domain"/>
    <property type="match status" value="1"/>
</dbReference>
<dbReference type="Gene3D" id="3.40.50.10190">
    <property type="entry name" value="BRCT domain"/>
    <property type="match status" value="1"/>
</dbReference>
<proteinExistence type="predicted"/>
<organism evidence="2 3">
    <name type="scientific">Corynebacterium uropygiale</name>
    <dbReference type="NCBI Taxonomy" id="1775911"/>
    <lineage>
        <taxon>Bacteria</taxon>
        <taxon>Bacillati</taxon>
        <taxon>Actinomycetota</taxon>
        <taxon>Actinomycetes</taxon>
        <taxon>Mycobacteriales</taxon>
        <taxon>Corynebacteriaceae</taxon>
        <taxon>Corynebacterium</taxon>
    </lineage>
</organism>
<dbReference type="PANTHER" id="PTHR30231:SF42">
    <property type="entry name" value="EXONUCLEASE"/>
    <property type="match status" value="1"/>
</dbReference>
<dbReference type="Pfam" id="PF00929">
    <property type="entry name" value="RNase_T"/>
    <property type="match status" value="1"/>
</dbReference>
<dbReference type="GO" id="GO:0003676">
    <property type="term" value="F:nucleic acid binding"/>
    <property type="evidence" value="ECO:0007669"/>
    <property type="project" value="InterPro"/>
</dbReference>
<dbReference type="SMART" id="SM00479">
    <property type="entry name" value="EXOIII"/>
    <property type="match status" value="1"/>
</dbReference>
<name>A0A9X1QPR7_9CORY</name>
<evidence type="ECO:0000313" key="2">
    <source>
        <dbReference type="EMBL" id="MCF4005588.1"/>
    </source>
</evidence>
<accession>A0A9X1QPR7</accession>
<dbReference type="AlphaFoldDB" id="A0A9X1QPR7"/>
<dbReference type="InterPro" id="IPR013520">
    <property type="entry name" value="Ribonucl_H"/>
</dbReference>
<dbReference type="InterPro" id="IPR012337">
    <property type="entry name" value="RNaseH-like_sf"/>
</dbReference>
<dbReference type="CDD" id="cd17748">
    <property type="entry name" value="BRCT_DNA_ligase_like"/>
    <property type="match status" value="1"/>
</dbReference>
<protein>
    <submittedName>
        <fullName evidence="2">DNA polymerase III subunit epsilon</fullName>
    </submittedName>
</protein>
<dbReference type="Gene3D" id="3.30.420.10">
    <property type="entry name" value="Ribonuclease H-like superfamily/Ribonuclease H"/>
    <property type="match status" value="1"/>
</dbReference>
<comment type="caution">
    <text evidence="2">The sequence shown here is derived from an EMBL/GenBank/DDBJ whole genome shotgun (WGS) entry which is preliminary data.</text>
</comment>
<dbReference type="GO" id="GO:0005829">
    <property type="term" value="C:cytosol"/>
    <property type="evidence" value="ECO:0007669"/>
    <property type="project" value="TreeGrafter"/>
</dbReference>
<evidence type="ECO:0000259" key="1">
    <source>
        <dbReference type="PROSITE" id="PS50172"/>
    </source>
</evidence>
<dbReference type="RefSeq" id="WP_236117402.1">
    <property type="nucleotide sequence ID" value="NZ_JAKGSI010000001.1"/>
</dbReference>
<dbReference type="GO" id="GO:0008408">
    <property type="term" value="F:3'-5' exonuclease activity"/>
    <property type="evidence" value="ECO:0007669"/>
    <property type="project" value="TreeGrafter"/>
</dbReference>
<feature type="domain" description="BRCT" evidence="1">
    <location>
        <begin position="219"/>
        <end position="299"/>
    </location>
</feature>
<gene>
    <name evidence="2" type="ORF">L1O03_00100</name>
</gene>
<dbReference type="SUPFAM" id="SSF53098">
    <property type="entry name" value="Ribonuclease H-like"/>
    <property type="match status" value="1"/>
</dbReference>
<dbReference type="InterPro" id="IPR036420">
    <property type="entry name" value="BRCT_dom_sf"/>
</dbReference>
<keyword evidence="3" id="KW-1185">Reference proteome</keyword>
<sequence>MREFVTIDFETANEQRRSACSVGLIHFDEQGQPINWYSTLLHPHADCDYFLPMNIMVHGIRPEAVADAPTWADVAPTVYELIGDRPLVAHNMAFDGYVLSDLATLYGLPDLPNRRMCTLRLARRLLAQQIERKSLDNVYEYYFPGDEFEHHEASADALACGRIFARMQQDYTYEELEQACPITRGFARRFGGTAGAGTPSHTANSAALDAEALIEQFGKNPEALRGEHVCITGTLYHGQRAAVQKLIEAAGGVVEKSMTRRTTILVIGTPNPAAWAANSSASRKLAKAEQLREKGSPIVLLTEDEFFHQLAADSADPSVS</sequence>
<reference evidence="2" key="1">
    <citation type="submission" date="2022-01" db="EMBL/GenBank/DDBJ databases">
        <title>Corynebacterium sp. nov isolated from isolated from the feces of the greater white-fronted geese (Anser albifrons) at Poyang Lake, PR China.</title>
        <authorList>
            <person name="Liu Q."/>
        </authorList>
    </citation>
    <scope>NUCLEOTIDE SEQUENCE</scope>
    <source>
        <strain evidence="2">JCM 32435</strain>
    </source>
</reference>
<dbReference type="EMBL" id="JAKGSI010000001">
    <property type="protein sequence ID" value="MCF4005588.1"/>
    <property type="molecule type" value="Genomic_DNA"/>
</dbReference>
<dbReference type="Proteomes" id="UP001139336">
    <property type="component" value="Unassembled WGS sequence"/>
</dbReference>
<dbReference type="InterPro" id="IPR001357">
    <property type="entry name" value="BRCT_dom"/>
</dbReference>
<dbReference type="PANTHER" id="PTHR30231">
    <property type="entry name" value="DNA POLYMERASE III SUBUNIT EPSILON"/>
    <property type="match status" value="1"/>
</dbReference>
<dbReference type="PROSITE" id="PS50172">
    <property type="entry name" value="BRCT"/>
    <property type="match status" value="1"/>
</dbReference>